<feature type="compositionally biased region" description="Polar residues" evidence="1">
    <location>
        <begin position="637"/>
        <end position="661"/>
    </location>
</feature>
<gene>
    <name evidence="2" type="ORF">CRE_00911</name>
</gene>
<feature type="compositionally biased region" description="Basic residues" evidence="1">
    <location>
        <begin position="61"/>
        <end position="81"/>
    </location>
</feature>
<reference evidence="2" key="1">
    <citation type="submission" date="2007-07" db="EMBL/GenBank/DDBJ databases">
        <title>PCAP assembly of the Caenorhabditis remanei genome.</title>
        <authorList>
            <consortium name="The Caenorhabditis remanei Sequencing Consortium"/>
            <person name="Wilson R.K."/>
        </authorList>
    </citation>
    <scope>NUCLEOTIDE SEQUENCE [LARGE SCALE GENOMIC DNA]</scope>
    <source>
        <strain evidence="2">PB4641</strain>
    </source>
</reference>
<organism evidence="3">
    <name type="scientific">Caenorhabditis remanei</name>
    <name type="common">Caenorhabditis vulgaris</name>
    <dbReference type="NCBI Taxonomy" id="31234"/>
    <lineage>
        <taxon>Eukaryota</taxon>
        <taxon>Metazoa</taxon>
        <taxon>Ecdysozoa</taxon>
        <taxon>Nematoda</taxon>
        <taxon>Chromadorea</taxon>
        <taxon>Rhabditida</taxon>
        <taxon>Rhabditina</taxon>
        <taxon>Rhabditomorpha</taxon>
        <taxon>Rhabditoidea</taxon>
        <taxon>Rhabditidae</taxon>
        <taxon>Peloderinae</taxon>
        <taxon>Caenorhabditis</taxon>
    </lineage>
</organism>
<evidence type="ECO:0000256" key="1">
    <source>
        <dbReference type="SAM" id="MobiDB-lite"/>
    </source>
</evidence>
<dbReference type="InParanoid" id="E3LCG5"/>
<feature type="compositionally biased region" description="Basic and acidic residues" evidence="1">
    <location>
        <begin position="327"/>
        <end position="336"/>
    </location>
</feature>
<feature type="region of interest" description="Disordered" evidence="1">
    <location>
        <begin position="634"/>
        <end position="682"/>
    </location>
</feature>
<feature type="compositionally biased region" description="Basic residues" evidence="1">
    <location>
        <begin position="93"/>
        <end position="105"/>
    </location>
</feature>
<dbReference type="HOGENOM" id="CLU_317897_0_0_1"/>
<feature type="compositionally biased region" description="Polar residues" evidence="1">
    <location>
        <begin position="156"/>
        <end position="165"/>
    </location>
</feature>
<dbReference type="AlphaFoldDB" id="E3LCG5"/>
<feature type="region of interest" description="Disordered" evidence="1">
    <location>
        <begin position="743"/>
        <end position="762"/>
    </location>
</feature>
<keyword evidence="3" id="KW-1185">Reference proteome</keyword>
<proteinExistence type="predicted"/>
<dbReference type="Proteomes" id="UP000008281">
    <property type="component" value="Unassembled WGS sequence"/>
</dbReference>
<feature type="compositionally biased region" description="Polar residues" evidence="1">
    <location>
        <begin position="82"/>
        <end position="92"/>
    </location>
</feature>
<feature type="region of interest" description="Disordered" evidence="1">
    <location>
        <begin position="702"/>
        <end position="733"/>
    </location>
</feature>
<evidence type="ECO:0000313" key="3">
    <source>
        <dbReference type="Proteomes" id="UP000008281"/>
    </source>
</evidence>
<feature type="region of interest" description="Disordered" evidence="1">
    <location>
        <begin position="324"/>
        <end position="363"/>
    </location>
</feature>
<dbReference type="EMBL" id="DS268407">
    <property type="protein sequence ID" value="EFO83045.1"/>
    <property type="molecule type" value="Genomic_DNA"/>
</dbReference>
<feature type="region of interest" description="Disordered" evidence="1">
    <location>
        <begin position="501"/>
        <end position="540"/>
    </location>
</feature>
<name>E3LCG5_CAERE</name>
<feature type="compositionally biased region" description="Polar residues" evidence="1">
    <location>
        <begin position="187"/>
        <end position="202"/>
    </location>
</feature>
<feature type="region of interest" description="Disordered" evidence="1">
    <location>
        <begin position="156"/>
        <end position="218"/>
    </location>
</feature>
<feature type="region of interest" description="Disordered" evidence="1">
    <location>
        <begin position="37"/>
        <end position="119"/>
    </location>
</feature>
<feature type="compositionally biased region" description="Polar residues" evidence="1">
    <location>
        <begin position="715"/>
        <end position="730"/>
    </location>
</feature>
<evidence type="ECO:0000313" key="2">
    <source>
        <dbReference type="EMBL" id="EFO83045.1"/>
    </source>
</evidence>
<sequence length="916" mass="102382">MHTNNRRGNRRFQQGPPNAMMRQVHYGFYFNPPVYQQVPGRPLRHPQGTPRYNQGSFENRRRSRRSKPKTSGKRTKRKQRNIQRSPRSQQRTSGKRANRKRRNKQRPPGPGVGRLQNFQQGFSTYRRGEQFDRSRYQINGQLEYPDARQESLQYRQQMNPQQGQGHENKALRSDPNTFNQPVPPQPLTNSTIQERLTSNPSEASDIETHQPKPNLEPDLIENQIVYPNNDGSSERSRSVLVFLENVETQHLAKTRIENGLQIKSINYVEEGDSQKSIGFVVANGNKIEKKNCVEEHGEKAPEGNEINEPALRSTVGMTMSDSISAEDFGKEREQKKPVSSVNMRDDSHKPNELIVPNNPTSENEDLIAGNEKHTSEVEDSEQIDYRAGNMLNDFVPETDRKEEKPKELVSLGTCSCHEEHETPSILTVLAAAPKSDPQSVIQNETGILFDQSKPINKSACPDISINNNNMNTPIIITVVPLISNMNENAVAPIVFGDGEAPCNPPSLPNNNKHEKDEEIPSETSGIQNARPVSLPSMDLGPLSASEVVDETMRNSSVTPDIKSTLIISNSTSCNGDKVNYRNSHLNGNKQETSLAEQEIPGFSEVSAKKRNLITQIEPTQLLLLGEEENIVGETHSSRLLNGSQLKEKTNTTTSNIDSQQEVSEDEPKSKKKKVADFDEEHRDHGNIVAEMIASVLPVDYHNGFNETKPNDEASNENTSQETSTPQFQQTKQEKYRELIIEAQSQPPQRGPSPVSEPAPAAASNAMEVIDLRTPPPQSPVHIQCPVEIPIVNLKLLKQAQVAVPTKSASVQRTFQLAIRNNVTFKNEDILRRAMTSLPGISCFIGFNSICQFSASHTDFASLQSFYASWLPPRAAWLNLYPTSGVLGPPRVTAQIVTTREPTPMTFAQGTMKAFEK</sequence>
<protein>
    <submittedName>
        <fullName evidence="2">Uncharacterized protein</fullName>
    </submittedName>
</protein>
<accession>E3LCG5</accession>